<keyword evidence="4" id="KW-0804">Transcription</keyword>
<comment type="similarity">
    <text evidence="1">Belongs to the LysR transcriptional regulatory family.</text>
</comment>
<protein>
    <submittedName>
        <fullName evidence="6">DNA-binding transcriptional regulator, LysR family</fullName>
    </submittedName>
</protein>
<keyword evidence="2" id="KW-0805">Transcription regulation</keyword>
<organism evidence="6 7">
    <name type="scientific">Thiohalomonas denitrificans</name>
    <dbReference type="NCBI Taxonomy" id="415747"/>
    <lineage>
        <taxon>Bacteria</taxon>
        <taxon>Pseudomonadati</taxon>
        <taxon>Pseudomonadota</taxon>
        <taxon>Gammaproteobacteria</taxon>
        <taxon>Thiohalomonadales</taxon>
        <taxon>Thiohalomonadaceae</taxon>
        <taxon>Thiohalomonas</taxon>
    </lineage>
</organism>
<dbReference type="OrthoDB" id="9786526at2"/>
<dbReference type="AlphaFoldDB" id="A0A1G5Q886"/>
<keyword evidence="3 6" id="KW-0238">DNA-binding</keyword>
<dbReference type="FunFam" id="1.10.10.10:FF:000001">
    <property type="entry name" value="LysR family transcriptional regulator"/>
    <property type="match status" value="1"/>
</dbReference>
<feature type="domain" description="HTH lysR-type" evidence="5">
    <location>
        <begin position="1"/>
        <end position="58"/>
    </location>
</feature>
<sequence length="286" mass="32090">MEIEFARTFLAVAAAGNFVGAAARLHVTQSTVSSRIQSLERELGAQLFRRGRGGADLTAAGARFLRHAKMLVLTVEQARHEVGLPVGFSGSITLGARIALWDGYLPRWVDWMRDAAPDISLRMEVGLEDEMIQQLVQGIIDIGVMYTPERRPGLGIERLFDESLLLVTTNPDRDWSDKNYVHIDWGQEFQAQFSTMYAEAPPPALNTNIGWLAMQYLLRNGGSAHFPARTVRSLIAREWLWVVEDSPVFTMPAYMVYPLDRKEECLTLALEGLRELAEKEQSAALR</sequence>
<dbReference type="CDD" id="cd05466">
    <property type="entry name" value="PBP2_LTTR_substrate"/>
    <property type="match status" value="1"/>
</dbReference>
<dbReference type="Pfam" id="PF03466">
    <property type="entry name" value="LysR_substrate"/>
    <property type="match status" value="1"/>
</dbReference>
<dbReference type="PRINTS" id="PR00039">
    <property type="entry name" value="HTHLYSR"/>
</dbReference>
<accession>A0A1G5Q886</accession>
<dbReference type="SUPFAM" id="SSF53850">
    <property type="entry name" value="Periplasmic binding protein-like II"/>
    <property type="match status" value="1"/>
</dbReference>
<reference evidence="6 7" key="1">
    <citation type="submission" date="2016-10" db="EMBL/GenBank/DDBJ databases">
        <authorList>
            <person name="de Groot N.N."/>
        </authorList>
    </citation>
    <scope>NUCLEOTIDE SEQUENCE [LARGE SCALE GENOMIC DNA]</scope>
    <source>
        <strain evidence="6 7">HLD2</strain>
    </source>
</reference>
<proteinExistence type="inferred from homology"/>
<dbReference type="SUPFAM" id="SSF46785">
    <property type="entry name" value="Winged helix' DNA-binding domain"/>
    <property type="match status" value="1"/>
</dbReference>
<dbReference type="GO" id="GO:0000976">
    <property type="term" value="F:transcription cis-regulatory region binding"/>
    <property type="evidence" value="ECO:0007669"/>
    <property type="project" value="TreeGrafter"/>
</dbReference>
<dbReference type="PANTHER" id="PTHR30126:SF21">
    <property type="entry name" value="TRANSCRIPTIONAL REGULATOR-RELATED"/>
    <property type="match status" value="1"/>
</dbReference>
<dbReference type="Pfam" id="PF00126">
    <property type="entry name" value="HTH_1"/>
    <property type="match status" value="1"/>
</dbReference>
<dbReference type="InterPro" id="IPR005119">
    <property type="entry name" value="LysR_subst-bd"/>
</dbReference>
<evidence type="ECO:0000256" key="4">
    <source>
        <dbReference type="ARBA" id="ARBA00023163"/>
    </source>
</evidence>
<dbReference type="InterPro" id="IPR036388">
    <property type="entry name" value="WH-like_DNA-bd_sf"/>
</dbReference>
<dbReference type="STRING" id="415747.SAMN03097708_01461"/>
<evidence type="ECO:0000256" key="3">
    <source>
        <dbReference type="ARBA" id="ARBA00023125"/>
    </source>
</evidence>
<dbReference type="GO" id="GO:0003700">
    <property type="term" value="F:DNA-binding transcription factor activity"/>
    <property type="evidence" value="ECO:0007669"/>
    <property type="project" value="InterPro"/>
</dbReference>
<evidence type="ECO:0000259" key="5">
    <source>
        <dbReference type="PROSITE" id="PS50931"/>
    </source>
</evidence>
<dbReference type="InterPro" id="IPR036390">
    <property type="entry name" value="WH_DNA-bd_sf"/>
</dbReference>
<dbReference type="PANTHER" id="PTHR30126">
    <property type="entry name" value="HTH-TYPE TRANSCRIPTIONAL REGULATOR"/>
    <property type="match status" value="1"/>
</dbReference>
<evidence type="ECO:0000313" key="6">
    <source>
        <dbReference type="EMBL" id="SCZ57601.1"/>
    </source>
</evidence>
<dbReference type="Proteomes" id="UP000199648">
    <property type="component" value="Unassembled WGS sequence"/>
</dbReference>
<dbReference type="RefSeq" id="WP_092994698.1">
    <property type="nucleotide sequence ID" value="NZ_FMWD01000004.1"/>
</dbReference>
<dbReference type="Gene3D" id="3.40.190.10">
    <property type="entry name" value="Periplasmic binding protein-like II"/>
    <property type="match status" value="2"/>
</dbReference>
<evidence type="ECO:0000256" key="2">
    <source>
        <dbReference type="ARBA" id="ARBA00023015"/>
    </source>
</evidence>
<dbReference type="InterPro" id="IPR000847">
    <property type="entry name" value="LysR_HTH_N"/>
</dbReference>
<evidence type="ECO:0000256" key="1">
    <source>
        <dbReference type="ARBA" id="ARBA00009437"/>
    </source>
</evidence>
<keyword evidence="7" id="KW-1185">Reference proteome</keyword>
<dbReference type="PROSITE" id="PS50931">
    <property type="entry name" value="HTH_LYSR"/>
    <property type="match status" value="1"/>
</dbReference>
<name>A0A1G5Q886_9GAMM</name>
<evidence type="ECO:0000313" key="7">
    <source>
        <dbReference type="Proteomes" id="UP000199648"/>
    </source>
</evidence>
<dbReference type="EMBL" id="FMWD01000004">
    <property type="protein sequence ID" value="SCZ57601.1"/>
    <property type="molecule type" value="Genomic_DNA"/>
</dbReference>
<gene>
    <name evidence="6" type="ORF">SAMN03097708_01461</name>
</gene>
<dbReference type="Gene3D" id="1.10.10.10">
    <property type="entry name" value="Winged helix-like DNA-binding domain superfamily/Winged helix DNA-binding domain"/>
    <property type="match status" value="1"/>
</dbReference>